<dbReference type="RefSeq" id="WP_021755458.1">
    <property type="nucleotide sequence ID" value="NC_022438.1"/>
</dbReference>
<evidence type="ECO:0000313" key="2">
    <source>
        <dbReference type="Proteomes" id="UP000016743"/>
    </source>
</evidence>
<name>U3P6N3_LEIXC</name>
<evidence type="ECO:0000313" key="1">
    <source>
        <dbReference type="EMBL" id="AGW41970.1"/>
    </source>
</evidence>
<organism evidence="1 2">
    <name type="scientific">Leifsonia xyli subsp. cynodontis DSM 46306</name>
    <dbReference type="NCBI Taxonomy" id="1389489"/>
    <lineage>
        <taxon>Bacteria</taxon>
        <taxon>Bacillati</taxon>
        <taxon>Actinomycetota</taxon>
        <taxon>Actinomycetes</taxon>
        <taxon>Micrococcales</taxon>
        <taxon>Microbacteriaceae</taxon>
        <taxon>Leifsonia</taxon>
    </lineage>
</organism>
<dbReference type="Pfam" id="PF12686">
    <property type="entry name" value="DUF3800"/>
    <property type="match status" value="1"/>
</dbReference>
<dbReference type="EMBL" id="CP006734">
    <property type="protein sequence ID" value="AGW41970.1"/>
    <property type="molecule type" value="Genomic_DNA"/>
</dbReference>
<reference evidence="1 2" key="1">
    <citation type="journal article" date="2013" name="Genome Announc.">
        <title>Complete Genome Sequence of Leifsonia xyli subsp. cynodontis Strain DSM46306, a Gram-Positive Bacterial Pathogen of Grasses.</title>
        <authorList>
            <person name="Monteiro-Vitorello C.B."/>
            <person name="Zerillo M.M."/>
            <person name="Van Sluys M.A."/>
            <person name="Camargo L.E."/>
            <person name="Kitajima J.P."/>
        </authorList>
    </citation>
    <scope>NUCLEOTIDE SEQUENCE [LARGE SCALE GENOMIC DNA]</scope>
    <source>
        <strain evidence="1 2">DSM 46306</strain>
    </source>
</reference>
<dbReference type="InterPro" id="IPR024524">
    <property type="entry name" value="DUF3800"/>
</dbReference>
<dbReference type="HOGENOM" id="CLU_2105919_0_0_11"/>
<dbReference type="AlphaFoldDB" id="U3P6N3"/>
<dbReference type="PATRIC" id="fig|1389489.3.peg.1881"/>
<keyword evidence="2" id="KW-1185">Reference proteome</keyword>
<gene>
    <name evidence="1" type="ORF">O159_19560</name>
</gene>
<dbReference type="Proteomes" id="UP000016743">
    <property type="component" value="Chromosome"/>
</dbReference>
<proteinExistence type="predicted"/>
<dbReference type="KEGG" id="lxy:O159_19560"/>
<protein>
    <submittedName>
        <fullName evidence="1">Uncharacterized protein</fullName>
    </submittedName>
</protein>
<sequence>MALQFALERVHAYATRNGERVRVIADRVPDQLAHEARIARYQQMGTMGYRRTFLESIEMPFQWEDSRMHRNLQAVDMATFLFRRWDSHHESNTFQQESIQRLWNTMRRSTKHYLT</sequence>
<accession>U3P6N3</accession>